<evidence type="ECO:0000256" key="1">
    <source>
        <dbReference type="SAM" id="MobiDB-lite"/>
    </source>
</evidence>
<dbReference type="RefSeq" id="WP_239164260.1">
    <property type="nucleotide sequence ID" value="NZ_BAAATY010000006.1"/>
</dbReference>
<protein>
    <recommendedName>
        <fullName evidence="4">Secreted protein</fullName>
    </recommendedName>
</protein>
<reference evidence="2 3" key="1">
    <citation type="submission" date="2021-01" db="EMBL/GenBank/DDBJ databases">
        <title>Whole genome shotgun sequence of Actinoplanes palleronii NBRC 14916.</title>
        <authorList>
            <person name="Komaki H."/>
            <person name="Tamura T."/>
        </authorList>
    </citation>
    <scope>NUCLEOTIDE SEQUENCE [LARGE SCALE GENOMIC DNA]</scope>
    <source>
        <strain evidence="2 3">NBRC 14916</strain>
    </source>
</reference>
<proteinExistence type="predicted"/>
<evidence type="ECO:0008006" key="4">
    <source>
        <dbReference type="Google" id="ProtNLM"/>
    </source>
</evidence>
<feature type="region of interest" description="Disordered" evidence="1">
    <location>
        <begin position="350"/>
        <end position="378"/>
    </location>
</feature>
<dbReference type="Proteomes" id="UP000624709">
    <property type="component" value="Unassembled WGS sequence"/>
</dbReference>
<accession>A0ABQ4B6E8</accession>
<keyword evidence="3" id="KW-1185">Reference proteome</keyword>
<dbReference type="EMBL" id="BOMS01000031">
    <property type="protein sequence ID" value="GIE66249.1"/>
    <property type="molecule type" value="Genomic_DNA"/>
</dbReference>
<gene>
    <name evidence="2" type="ORF">Apa02nite_023570</name>
</gene>
<comment type="caution">
    <text evidence="2">The sequence shown here is derived from an EMBL/GenBank/DDBJ whole genome shotgun (WGS) entry which is preliminary data.</text>
</comment>
<evidence type="ECO:0000313" key="3">
    <source>
        <dbReference type="Proteomes" id="UP000624709"/>
    </source>
</evidence>
<organism evidence="2 3">
    <name type="scientific">Actinoplanes palleronii</name>
    <dbReference type="NCBI Taxonomy" id="113570"/>
    <lineage>
        <taxon>Bacteria</taxon>
        <taxon>Bacillati</taxon>
        <taxon>Actinomycetota</taxon>
        <taxon>Actinomycetes</taxon>
        <taxon>Micromonosporales</taxon>
        <taxon>Micromonosporaceae</taxon>
        <taxon>Actinoplanes</taxon>
    </lineage>
</organism>
<evidence type="ECO:0000313" key="2">
    <source>
        <dbReference type="EMBL" id="GIE66249.1"/>
    </source>
</evidence>
<sequence>MTRLDQLRGPANKAKRHNARTISALTGNPGCDRRAVLDAAGIDKVKLAEVIGFPGRFGQSRFALTRGNAFEARLKADDCALLRSVLGAGDAELGYQDLGADSDDTLGDRHDRTVKLLAEAKAALIDHPLLTLEVAGQTVYLEPDLVAYAHHGRLQVVEIKSFAIVDGQAESAKVSAAATQAAVYVLALRDLLGRLGMDPLLVDHEVVLVCPENFAMRPMAVKLDVRKQLSTLRRQLSRLASVGELIDALPPGLTFDLARPAEELTASLGEVTPRYAPECLSTCELSMFCRDEATGTTGSLGRPVREALGGIESVHEVLALASGSQEPSPDQAESAALLRTALRLREEALGPGASLGPPASLGPGASLGTAASVGTAAS</sequence>
<name>A0ABQ4B6E8_9ACTN</name>